<accession>A0A6M0II28</accession>
<proteinExistence type="predicted"/>
<evidence type="ECO:0000313" key="2">
    <source>
        <dbReference type="Proteomes" id="UP000477386"/>
    </source>
</evidence>
<evidence type="ECO:0000313" key="1">
    <source>
        <dbReference type="EMBL" id="NEU67926.1"/>
    </source>
</evidence>
<gene>
    <name evidence="1" type="ORF">GK091_13630</name>
</gene>
<sequence>MFKLGQKLRCKVTGFEGIAIVKCEYINGCVQYCLKPPAKDGKMLEGEYVDQQQLEIIDEGISNVITAKETGGIMPDMPKYR</sequence>
<keyword evidence="2" id="KW-1185">Reference proteome</keyword>
<protein>
    <submittedName>
        <fullName evidence="1">Uncharacterized protein</fullName>
    </submittedName>
</protein>
<name>A0A6M0II28_9BACT</name>
<dbReference type="Proteomes" id="UP000477386">
    <property type="component" value="Unassembled WGS sequence"/>
</dbReference>
<dbReference type="AlphaFoldDB" id="A0A6M0II28"/>
<dbReference type="RefSeq" id="WP_164038870.1">
    <property type="nucleotide sequence ID" value="NZ_JAAGNZ010000001.1"/>
</dbReference>
<dbReference type="EMBL" id="JAAGNZ010000001">
    <property type="protein sequence ID" value="NEU67926.1"/>
    <property type="molecule type" value="Genomic_DNA"/>
</dbReference>
<organism evidence="1 2">
    <name type="scientific">Spirosoma agri</name>
    <dbReference type="NCBI Taxonomy" id="1987381"/>
    <lineage>
        <taxon>Bacteria</taxon>
        <taxon>Pseudomonadati</taxon>
        <taxon>Bacteroidota</taxon>
        <taxon>Cytophagia</taxon>
        <taxon>Cytophagales</taxon>
        <taxon>Cytophagaceae</taxon>
        <taxon>Spirosoma</taxon>
    </lineage>
</organism>
<reference evidence="1 2" key="1">
    <citation type="submission" date="2020-02" db="EMBL/GenBank/DDBJ databases">
        <title>Draft genome sequence of two Spirosoma agri KCTC 52727 and Spirosoma terrae KCTC 52035.</title>
        <authorList>
            <person name="Rojas J."/>
            <person name="Ambika Manirajan B."/>
            <person name="Ratering S."/>
            <person name="Suarez C."/>
            <person name="Schnell S."/>
        </authorList>
    </citation>
    <scope>NUCLEOTIDE SEQUENCE [LARGE SCALE GENOMIC DNA]</scope>
    <source>
        <strain evidence="1 2">KCTC 52727</strain>
    </source>
</reference>
<comment type="caution">
    <text evidence="1">The sequence shown here is derived from an EMBL/GenBank/DDBJ whole genome shotgun (WGS) entry which is preliminary data.</text>
</comment>